<dbReference type="EMBL" id="JBHSDU010000003">
    <property type="protein sequence ID" value="MFC4310733.1"/>
    <property type="molecule type" value="Genomic_DNA"/>
</dbReference>
<protein>
    <submittedName>
        <fullName evidence="2">Alpha/beta fold hydrolase</fullName>
    </submittedName>
</protein>
<evidence type="ECO:0000313" key="3">
    <source>
        <dbReference type="Proteomes" id="UP001595904"/>
    </source>
</evidence>
<dbReference type="GO" id="GO:0016787">
    <property type="term" value="F:hydrolase activity"/>
    <property type="evidence" value="ECO:0007669"/>
    <property type="project" value="UniProtKB-KW"/>
</dbReference>
<dbReference type="Proteomes" id="UP001595904">
    <property type="component" value="Unassembled WGS sequence"/>
</dbReference>
<dbReference type="InterPro" id="IPR017208">
    <property type="entry name" value="UCP037442_abhydr"/>
</dbReference>
<dbReference type="PANTHER" id="PTHR11614">
    <property type="entry name" value="PHOSPHOLIPASE-RELATED"/>
    <property type="match status" value="1"/>
</dbReference>
<name>A0ABV8SVV7_9GAMM</name>
<evidence type="ECO:0000313" key="2">
    <source>
        <dbReference type="EMBL" id="MFC4310733.1"/>
    </source>
</evidence>
<comment type="caution">
    <text evidence="2">The sequence shown here is derived from an EMBL/GenBank/DDBJ whole genome shotgun (WGS) entry which is preliminary data.</text>
</comment>
<dbReference type="Pfam" id="PF12146">
    <property type="entry name" value="Hydrolase_4"/>
    <property type="match status" value="1"/>
</dbReference>
<dbReference type="SUPFAM" id="SSF53474">
    <property type="entry name" value="alpha/beta-Hydrolases"/>
    <property type="match status" value="1"/>
</dbReference>
<dbReference type="Gene3D" id="3.40.50.1820">
    <property type="entry name" value="alpha/beta hydrolase"/>
    <property type="match status" value="1"/>
</dbReference>
<dbReference type="InterPro" id="IPR022742">
    <property type="entry name" value="Hydrolase_4"/>
</dbReference>
<accession>A0ABV8SVV7</accession>
<evidence type="ECO:0000259" key="1">
    <source>
        <dbReference type="Pfam" id="PF12146"/>
    </source>
</evidence>
<dbReference type="InterPro" id="IPR051044">
    <property type="entry name" value="MAG_DAG_Lipase"/>
</dbReference>
<feature type="domain" description="Serine aminopeptidase S33" evidence="1">
    <location>
        <begin position="31"/>
        <end position="158"/>
    </location>
</feature>
<keyword evidence="3" id="KW-1185">Reference proteome</keyword>
<dbReference type="PIRSF" id="PIRSF037442">
    <property type="entry name" value="UCP037442_abhydr"/>
    <property type="match status" value="1"/>
</dbReference>
<proteinExistence type="predicted"/>
<dbReference type="RefSeq" id="WP_380598471.1">
    <property type="nucleotide sequence ID" value="NZ_JBHSDU010000003.1"/>
</dbReference>
<reference evidence="3" key="1">
    <citation type="journal article" date="2019" name="Int. J. Syst. Evol. Microbiol.">
        <title>The Global Catalogue of Microorganisms (GCM) 10K type strain sequencing project: providing services to taxonomists for standard genome sequencing and annotation.</title>
        <authorList>
            <consortium name="The Broad Institute Genomics Platform"/>
            <consortium name="The Broad Institute Genome Sequencing Center for Infectious Disease"/>
            <person name="Wu L."/>
            <person name="Ma J."/>
        </authorList>
    </citation>
    <scope>NUCLEOTIDE SEQUENCE [LARGE SCALE GENOMIC DNA]</scope>
    <source>
        <strain evidence="3">CGMCC 1.10759</strain>
    </source>
</reference>
<organism evidence="2 3">
    <name type="scientific">Steroidobacter flavus</name>
    <dbReference type="NCBI Taxonomy" id="1842136"/>
    <lineage>
        <taxon>Bacteria</taxon>
        <taxon>Pseudomonadati</taxon>
        <taxon>Pseudomonadota</taxon>
        <taxon>Gammaproteobacteria</taxon>
        <taxon>Steroidobacterales</taxon>
        <taxon>Steroidobacteraceae</taxon>
        <taxon>Steroidobacter</taxon>
    </lineage>
</organism>
<keyword evidence="2" id="KW-0378">Hydrolase</keyword>
<sequence length="289" mass="32953">MESRVLDPAQDNITLPDGTSLVFRVFCATDSPRAAVIIPSAMGVAQKFYTQFAQWLAQQGYHVTTFDYRGIGFSAPRSLRGYPVNIFDWARQDCATVIDMVKATLPNVPLHWIGHSLGGQLIGLIPNRERIDRVITVATGTGYWLENTWRTKSVVWWLWFITVPLALRTAGYFPGKRLRKVGDLPFGVMQQWRRWCLNREYVVGAEGDEVRADYASVRTPMLSLSFTDDEMMSAKGIKSLHGLYANAPVEYRRITPRDVGARHIGHFGFFRPQFEQTLWPLVPQWLSVR</sequence>
<dbReference type="InterPro" id="IPR029058">
    <property type="entry name" value="AB_hydrolase_fold"/>
</dbReference>
<gene>
    <name evidence="2" type="ORF">ACFPN2_16690</name>
</gene>